<organism evidence="2 3">
    <name type="scientific">Tanacetum coccineum</name>
    <dbReference type="NCBI Taxonomy" id="301880"/>
    <lineage>
        <taxon>Eukaryota</taxon>
        <taxon>Viridiplantae</taxon>
        <taxon>Streptophyta</taxon>
        <taxon>Embryophyta</taxon>
        <taxon>Tracheophyta</taxon>
        <taxon>Spermatophyta</taxon>
        <taxon>Magnoliopsida</taxon>
        <taxon>eudicotyledons</taxon>
        <taxon>Gunneridae</taxon>
        <taxon>Pentapetalae</taxon>
        <taxon>asterids</taxon>
        <taxon>campanulids</taxon>
        <taxon>Asterales</taxon>
        <taxon>Asteraceae</taxon>
        <taxon>Asteroideae</taxon>
        <taxon>Anthemideae</taxon>
        <taxon>Anthemidinae</taxon>
        <taxon>Tanacetum</taxon>
    </lineage>
</organism>
<evidence type="ECO:0000256" key="1">
    <source>
        <dbReference type="SAM" id="MobiDB-lite"/>
    </source>
</evidence>
<gene>
    <name evidence="2" type="ORF">Tco_0860915</name>
</gene>
<comment type="caution">
    <text evidence="2">The sequence shown here is derived from an EMBL/GenBank/DDBJ whole genome shotgun (WGS) entry which is preliminary data.</text>
</comment>
<evidence type="ECO:0000313" key="3">
    <source>
        <dbReference type="Proteomes" id="UP001151760"/>
    </source>
</evidence>
<name>A0ABQ5BJB5_9ASTR</name>
<dbReference type="Proteomes" id="UP001151760">
    <property type="component" value="Unassembled WGS sequence"/>
</dbReference>
<evidence type="ECO:0000313" key="2">
    <source>
        <dbReference type="EMBL" id="GJT13873.1"/>
    </source>
</evidence>
<protein>
    <submittedName>
        <fullName evidence="2">Uncharacterized protein</fullName>
    </submittedName>
</protein>
<keyword evidence="3" id="KW-1185">Reference proteome</keyword>
<reference evidence="2" key="1">
    <citation type="journal article" date="2022" name="Int. J. Mol. Sci.">
        <title>Draft Genome of Tanacetum Coccineum: Genomic Comparison of Closely Related Tanacetum-Family Plants.</title>
        <authorList>
            <person name="Yamashiro T."/>
            <person name="Shiraishi A."/>
            <person name="Nakayama K."/>
            <person name="Satake H."/>
        </authorList>
    </citation>
    <scope>NUCLEOTIDE SEQUENCE</scope>
</reference>
<accession>A0ABQ5BJB5</accession>
<proteinExistence type="predicted"/>
<reference evidence="2" key="2">
    <citation type="submission" date="2022-01" db="EMBL/GenBank/DDBJ databases">
        <authorList>
            <person name="Yamashiro T."/>
            <person name="Shiraishi A."/>
            <person name="Satake H."/>
            <person name="Nakayama K."/>
        </authorList>
    </citation>
    <scope>NUCLEOTIDE SEQUENCE</scope>
</reference>
<feature type="region of interest" description="Disordered" evidence="1">
    <location>
        <begin position="1"/>
        <end position="25"/>
    </location>
</feature>
<sequence>MYRMSRPPLQAPPLTNYIPGPEEHSHHPYLDFIPVRYFSSPDYVSRVRSLRDQEEESSRTLRRILSNICDGGDDVDDEDESSR</sequence>
<dbReference type="EMBL" id="BQNB010013266">
    <property type="protein sequence ID" value="GJT13873.1"/>
    <property type="molecule type" value="Genomic_DNA"/>
</dbReference>